<evidence type="ECO:0000313" key="10">
    <source>
        <dbReference type="EMBL" id="KKS12798.1"/>
    </source>
</evidence>
<keyword evidence="6" id="KW-0029">Amino-acid transport</keyword>
<proteinExistence type="predicted"/>
<feature type="transmembrane region" description="Helical" evidence="9">
    <location>
        <begin position="156"/>
        <end position="177"/>
    </location>
</feature>
<evidence type="ECO:0000256" key="4">
    <source>
        <dbReference type="ARBA" id="ARBA00022519"/>
    </source>
</evidence>
<comment type="subcellular location">
    <subcellularLocation>
        <location evidence="1">Cell inner membrane</location>
        <topology evidence="1">Multi-pass membrane protein</topology>
    </subcellularLocation>
</comment>
<keyword evidence="3" id="KW-1003">Cell membrane</keyword>
<feature type="transmembrane region" description="Helical" evidence="9">
    <location>
        <begin position="20"/>
        <end position="42"/>
    </location>
</feature>
<evidence type="ECO:0000256" key="5">
    <source>
        <dbReference type="ARBA" id="ARBA00022692"/>
    </source>
</evidence>
<dbReference type="EMBL" id="LCBQ01000032">
    <property type="protein sequence ID" value="KKS12798.1"/>
    <property type="molecule type" value="Genomic_DNA"/>
</dbReference>
<keyword evidence="2" id="KW-0813">Transport</keyword>
<feature type="transmembrane region" description="Helical" evidence="9">
    <location>
        <begin position="306"/>
        <end position="324"/>
    </location>
</feature>
<evidence type="ECO:0000256" key="9">
    <source>
        <dbReference type="SAM" id="Phobius"/>
    </source>
</evidence>
<dbReference type="Gene3D" id="1.20.1740.10">
    <property type="entry name" value="Amino acid/polyamine transporter I"/>
    <property type="match status" value="1"/>
</dbReference>
<dbReference type="Pfam" id="PF03222">
    <property type="entry name" value="Trp_Tyr_perm"/>
    <property type="match status" value="1"/>
</dbReference>
<feature type="transmembrane region" description="Helical" evidence="9">
    <location>
        <begin position="228"/>
        <end position="250"/>
    </location>
</feature>
<feature type="transmembrane region" description="Helical" evidence="9">
    <location>
        <begin position="370"/>
        <end position="389"/>
    </location>
</feature>
<feature type="transmembrane region" description="Helical" evidence="9">
    <location>
        <begin position="48"/>
        <end position="68"/>
    </location>
</feature>
<keyword evidence="4" id="KW-0997">Cell inner membrane</keyword>
<dbReference type="PANTHER" id="PTHR46997">
    <property type="entry name" value="LOW AFFINITY TRYPTOPHAN PERMEASE-RELATED"/>
    <property type="match status" value="1"/>
</dbReference>
<feature type="transmembrane region" description="Helical" evidence="9">
    <location>
        <begin position="192"/>
        <end position="212"/>
    </location>
</feature>
<keyword evidence="7 9" id="KW-1133">Transmembrane helix</keyword>
<feature type="transmembrane region" description="Helical" evidence="9">
    <location>
        <begin position="127"/>
        <end position="149"/>
    </location>
</feature>
<dbReference type="InterPro" id="IPR013059">
    <property type="entry name" value="Trp_tyr_transpt"/>
</dbReference>
<dbReference type="AlphaFoldDB" id="A0A0G0ZIH8"/>
<evidence type="ECO:0000256" key="7">
    <source>
        <dbReference type="ARBA" id="ARBA00022989"/>
    </source>
</evidence>
<evidence type="ECO:0000256" key="8">
    <source>
        <dbReference type="ARBA" id="ARBA00023136"/>
    </source>
</evidence>
<dbReference type="InterPro" id="IPR018227">
    <property type="entry name" value="Amino_acid_transport_2"/>
</dbReference>
<dbReference type="GO" id="GO:0005886">
    <property type="term" value="C:plasma membrane"/>
    <property type="evidence" value="ECO:0007669"/>
    <property type="project" value="UniProtKB-SubCell"/>
</dbReference>
<organism evidence="10 11">
    <name type="scientific">Candidatus Yanofskybacteria bacterium GW2011_GWA1_41_6</name>
    <dbReference type="NCBI Taxonomy" id="1619020"/>
    <lineage>
        <taxon>Bacteria</taxon>
        <taxon>Candidatus Yanofskyibacteriota</taxon>
    </lineage>
</organism>
<accession>A0A0G0ZIH8</accession>
<keyword evidence="5 9" id="KW-0812">Transmembrane</keyword>
<dbReference type="PANTHER" id="PTHR46997:SF2">
    <property type="entry name" value="TYROSINE-SPECIFIC TRANSPORT SYSTEM"/>
    <property type="match status" value="1"/>
</dbReference>
<gene>
    <name evidence="10" type="ORF">UU70_C0032G0007</name>
</gene>
<evidence type="ECO:0000256" key="6">
    <source>
        <dbReference type="ARBA" id="ARBA00022970"/>
    </source>
</evidence>
<feature type="transmembrane region" description="Helical" evidence="9">
    <location>
        <begin position="330"/>
        <end position="350"/>
    </location>
</feature>
<protein>
    <submittedName>
        <fullName evidence="10">Aromatic amino acid permease</fullName>
    </submittedName>
</protein>
<dbReference type="PATRIC" id="fig|1619020.3.peg.291"/>
<feature type="transmembrane region" description="Helical" evidence="9">
    <location>
        <begin position="270"/>
        <end position="294"/>
    </location>
</feature>
<dbReference type="GO" id="GO:0003333">
    <property type="term" value="P:amino acid transmembrane transport"/>
    <property type="evidence" value="ECO:0007669"/>
    <property type="project" value="InterPro"/>
</dbReference>
<evidence type="ECO:0000256" key="1">
    <source>
        <dbReference type="ARBA" id="ARBA00004429"/>
    </source>
</evidence>
<reference evidence="10 11" key="1">
    <citation type="journal article" date="2015" name="Nature">
        <title>rRNA introns, odd ribosomes, and small enigmatic genomes across a large radiation of phyla.</title>
        <authorList>
            <person name="Brown C.T."/>
            <person name="Hug L.A."/>
            <person name="Thomas B.C."/>
            <person name="Sharon I."/>
            <person name="Castelle C.J."/>
            <person name="Singh A."/>
            <person name="Wilkins M.J."/>
            <person name="Williams K.H."/>
            <person name="Banfield J.F."/>
        </authorList>
    </citation>
    <scope>NUCLEOTIDE SEQUENCE [LARGE SCALE GENOMIC DNA]</scope>
</reference>
<comment type="caution">
    <text evidence="10">The sequence shown here is derived from an EMBL/GenBank/DDBJ whole genome shotgun (WGS) entry which is preliminary data.</text>
</comment>
<evidence type="ECO:0000313" key="11">
    <source>
        <dbReference type="Proteomes" id="UP000034380"/>
    </source>
</evidence>
<name>A0A0G0ZIH8_9BACT</name>
<keyword evidence="8 9" id="KW-0472">Membrane</keyword>
<feature type="transmembrane region" description="Helical" evidence="9">
    <location>
        <begin position="96"/>
        <end position="115"/>
    </location>
</feature>
<sequence length="390" mass="43345">MNSNKVKILDLNLLKNRNFLYATTVLIGTMVGVGIFGIPFTFAKAGFWVGFLFLIFIGFITLLLNLMYGEVILRTHEEHQITGYTEKYLGIWFKRAIFFSVALGLYSALLAYTVIAGDFLNNIFSSVFYASPTSYSLVFFFVLSILILLGIRRISWVELLLVGLFAVVVLSILGVGINKINLSNFTGIQPEFWFLPYGVLLFAFAGFSAIPIQRDILRSQENNFKKSILLAVLLTSALYLLFAFTVLGISGEVTTPDAVSGLYEFLGSKIIFLGSLFGILAVSTSFLMLGSAFLDMFHLDYNVPRKLAWLLVVAPPLVLFLGGLRTFIDIISLAGSVAIGLEGVVLTFVYIKSKSKGDRVPEYSLELPKFIYYLLIFMFGAGIVYALFIK</sequence>
<dbReference type="Proteomes" id="UP000034380">
    <property type="component" value="Unassembled WGS sequence"/>
</dbReference>
<evidence type="ECO:0000256" key="2">
    <source>
        <dbReference type="ARBA" id="ARBA00022448"/>
    </source>
</evidence>
<evidence type="ECO:0000256" key="3">
    <source>
        <dbReference type="ARBA" id="ARBA00022475"/>
    </source>
</evidence>
<dbReference type="GO" id="GO:0015173">
    <property type="term" value="F:aromatic amino acid transmembrane transporter activity"/>
    <property type="evidence" value="ECO:0007669"/>
    <property type="project" value="InterPro"/>
</dbReference>